<proteinExistence type="inferred from homology"/>
<keyword evidence="5" id="KW-1185">Reference proteome</keyword>
<feature type="compositionally biased region" description="Polar residues" evidence="2">
    <location>
        <begin position="45"/>
        <end position="57"/>
    </location>
</feature>
<evidence type="ECO:0000256" key="2">
    <source>
        <dbReference type="SAM" id="MobiDB-lite"/>
    </source>
</evidence>
<comment type="caution">
    <text evidence="4">The sequence shown here is derived from an EMBL/GenBank/DDBJ whole genome shotgun (WGS) entry which is preliminary data.</text>
</comment>
<evidence type="ECO:0000313" key="5">
    <source>
        <dbReference type="Proteomes" id="UP001460270"/>
    </source>
</evidence>
<dbReference type="Proteomes" id="UP001460270">
    <property type="component" value="Unassembled WGS sequence"/>
</dbReference>
<feature type="domain" description="Iron hydrogenase small subunit" evidence="3">
    <location>
        <begin position="402"/>
        <end position="458"/>
    </location>
</feature>
<dbReference type="SUPFAM" id="SSF53920">
    <property type="entry name" value="Fe-only hydrogenase"/>
    <property type="match status" value="1"/>
</dbReference>
<dbReference type="SMART" id="SM00902">
    <property type="entry name" value="Fe_hyd_SSU"/>
    <property type="match status" value="1"/>
</dbReference>
<evidence type="ECO:0000313" key="4">
    <source>
        <dbReference type="EMBL" id="KAK7918924.1"/>
    </source>
</evidence>
<dbReference type="AlphaFoldDB" id="A0AAW0PH75"/>
<evidence type="ECO:0000259" key="3">
    <source>
        <dbReference type="SMART" id="SM00902"/>
    </source>
</evidence>
<sequence>MEDLCVTFTDSGAKMAEVNLGKRKEKCENCTKQCNKRQADDGGNSHHNNTEAAEQVSDSPQLLLSACLSCDGCLSEEETLMISQQNLDRLHHVLALNKKCDSSKHKVLVASVCPQSLPFFAVKFGVDISEAAHKLCVQYVFDTTVAAGFSILESQREFISRYRRRSHDSHALPMFTSSCPGWIRYAERVLGSVVTPHICSARSPQQVMGCLIKDYFCKQQKLSAEKLYHVVIAPCFDKKLEAVREEFYNSVLESRDVDCVLTSGQIFGLMEQRKVSVEELDSSPLDHILGESGEEELQRHEGRGSEGFLEHIFRHAAKELFGLDVHEITYKTLRNRDFQEVTLERDGETLLQFAAVYGFRNIQTLVHRMKKGRVPYQLVEVLSCPGGCLSGRGQAESEESGGRVDKALVQQMEEAYTSLPVRLPELNPAVHRLYQDWLQGHDSPLSNALLHTGYRTINHAPSQPPHMQW</sequence>
<organism evidence="4 5">
    <name type="scientific">Mugilogobius chulae</name>
    <name type="common">yellowstripe goby</name>
    <dbReference type="NCBI Taxonomy" id="88201"/>
    <lineage>
        <taxon>Eukaryota</taxon>
        <taxon>Metazoa</taxon>
        <taxon>Chordata</taxon>
        <taxon>Craniata</taxon>
        <taxon>Vertebrata</taxon>
        <taxon>Euteleostomi</taxon>
        <taxon>Actinopterygii</taxon>
        <taxon>Neopterygii</taxon>
        <taxon>Teleostei</taxon>
        <taxon>Neoteleostei</taxon>
        <taxon>Acanthomorphata</taxon>
        <taxon>Gobiaria</taxon>
        <taxon>Gobiiformes</taxon>
        <taxon>Gobioidei</taxon>
        <taxon>Gobiidae</taxon>
        <taxon>Gobionellinae</taxon>
        <taxon>Mugilogobius</taxon>
    </lineage>
</organism>
<feature type="region of interest" description="Disordered" evidence="2">
    <location>
        <begin position="36"/>
        <end position="57"/>
    </location>
</feature>
<dbReference type="EMBL" id="JBBPFD010000007">
    <property type="protein sequence ID" value="KAK7918924.1"/>
    <property type="molecule type" value="Genomic_DNA"/>
</dbReference>
<dbReference type="Pfam" id="PF02906">
    <property type="entry name" value="Fe_hyd_lg_C"/>
    <property type="match status" value="1"/>
</dbReference>
<dbReference type="Gene3D" id="3.40.950.10">
    <property type="entry name" value="Fe-only Hydrogenase (Larger Subunit), Chain L, domain 3"/>
    <property type="match status" value="1"/>
</dbReference>
<dbReference type="PANTHER" id="PTHR11615">
    <property type="entry name" value="NITRATE, FORMATE, IRON DEHYDROGENASE"/>
    <property type="match status" value="1"/>
</dbReference>
<reference evidence="5" key="1">
    <citation type="submission" date="2024-04" db="EMBL/GenBank/DDBJ databases">
        <title>Salinicola lusitanus LLJ914,a marine bacterium isolated from the Okinawa Trough.</title>
        <authorList>
            <person name="Li J."/>
        </authorList>
    </citation>
    <scope>NUCLEOTIDE SEQUENCE [LARGE SCALE GENOMIC DNA]</scope>
</reference>
<dbReference type="Gene3D" id="3.40.50.1780">
    <property type="match status" value="1"/>
</dbReference>
<name>A0AAW0PH75_9GOBI</name>
<dbReference type="InterPro" id="IPR004108">
    <property type="entry name" value="Fe_hydrogenase_lsu_C"/>
</dbReference>
<dbReference type="InterPro" id="IPR009016">
    <property type="entry name" value="Fe_hydrogenase"/>
</dbReference>
<dbReference type="InterPro" id="IPR050340">
    <property type="entry name" value="Cytosolic_Fe-S_CAF"/>
</dbReference>
<dbReference type="InterPro" id="IPR003149">
    <property type="entry name" value="Fe_hydrogenase_ssu"/>
</dbReference>
<accession>A0AAW0PH75</accession>
<protein>
    <recommendedName>
        <fullName evidence="3">Iron hydrogenase small subunit domain-containing protein</fullName>
    </recommendedName>
</protein>
<comment type="similarity">
    <text evidence="1">Belongs to the NARF family.</text>
</comment>
<evidence type="ECO:0000256" key="1">
    <source>
        <dbReference type="ARBA" id="ARBA00006596"/>
    </source>
</evidence>
<dbReference type="Pfam" id="PF02256">
    <property type="entry name" value="Fe_hyd_SSU"/>
    <property type="match status" value="1"/>
</dbReference>
<gene>
    <name evidence="4" type="ORF">WMY93_010208</name>
</gene>